<keyword evidence="1" id="KW-0479">Metal-binding</keyword>
<dbReference type="PANTHER" id="PTHR11474">
    <property type="entry name" value="TYROSINASE FAMILY MEMBER"/>
    <property type="match status" value="1"/>
</dbReference>
<sequence length="648" mass="76387">MEVVVAASPMDHFTRNVWRKTNGQCLRRRFSGLPPDIIAVYITQYFQPTDDGFTRFELNLRVNLHDTVHCRVGGDMCRMTSANAPEFFLHHAFIDKIWANWQEYSHQHMIAHFSNLSFVMTGTRWYRPRDFINTHDLPDIQIPQNTDGRRICVSYEDPTRWEYNEIMRRLKVSFSFVFCYSQIMKSSTTVLLFSIFVLCVAGVFSQRGRNRRYTCRNEQEGLPVDGPCGEQCICLDGRLEYCCRKRKNFASMTRAERLRYVNTVYRASTDRRYRGKYNRLIAIHSTNFMRGIHDRRQFLPWHRWYLLKYENLLREIDCRVTLPYWDWSLFPGAVWSQGEDEIWSSKPWGLGGNGQRGRRPGCVNQGRFNRRTWRVTPSAHRDCLRRSFGAKPPDIIAVYLTKAYSPRQFRQFELELRANLHDTLHCNVGGTMCNQYSANAPEFFLHHAFIDKIWADWQEKGTEHMDVYFRDLPSRTRMQAAQFHPQDYIDTLYLPHPDVNRRNAENICVIYKDPVHPMYDEVMSRLESLTTREVRQIRRRAFRPATSRQLKRLGVKRKERRQARRLLRMIEPGRQHRILTKSLKTTLDKMLGFSLKSIPFRANSIRDRPARSSVLRDARWLANSLNSTKISIGNFGDSASANISSTLV</sequence>
<comment type="caution">
    <text evidence="4">The sequence shown here is derived from an EMBL/GenBank/DDBJ whole genome shotgun (WGS) entry which is preliminary data.</text>
</comment>
<dbReference type="SUPFAM" id="SSF48056">
    <property type="entry name" value="Di-copper centre-containing domain"/>
    <property type="match status" value="2"/>
</dbReference>
<reference evidence="4 5" key="1">
    <citation type="submission" date="2022-05" db="EMBL/GenBank/DDBJ databases">
        <authorList>
            <consortium name="Genoscope - CEA"/>
            <person name="William W."/>
        </authorList>
    </citation>
    <scope>NUCLEOTIDE SEQUENCE [LARGE SCALE GENOMIC DNA]</scope>
</reference>
<keyword evidence="2" id="KW-0186">Copper</keyword>
<dbReference type="PRINTS" id="PR00092">
    <property type="entry name" value="TYROSINASE"/>
</dbReference>
<dbReference type="InterPro" id="IPR008922">
    <property type="entry name" value="Di-copper_centre_dom_sf"/>
</dbReference>
<evidence type="ECO:0000313" key="5">
    <source>
        <dbReference type="Proteomes" id="UP001159427"/>
    </source>
</evidence>
<evidence type="ECO:0000259" key="3">
    <source>
        <dbReference type="PROSITE" id="PS00497"/>
    </source>
</evidence>
<keyword evidence="5" id="KW-1185">Reference proteome</keyword>
<dbReference type="Gene3D" id="1.10.1280.10">
    <property type="entry name" value="Di-copper center containing domain from catechol oxidase"/>
    <property type="match status" value="2"/>
</dbReference>
<dbReference type="InterPro" id="IPR002227">
    <property type="entry name" value="Tyrosinase_Cu-bd"/>
</dbReference>
<dbReference type="InterPro" id="IPR050316">
    <property type="entry name" value="Tyrosinase/Hemocyanin"/>
</dbReference>
<evidence type="ECO:0000313" key="4">
    <source>
        <dbReference type="EMBL" id="CAH3025092.1"/>
    </source>
</evidence>
<gene>
    <name evidence="4" type="ORF">PEVE_00025043</name>
</gene>
<organism evidence="4 5">
    <name type="scientific">Porites evermanni</name>
    <dbReference type="NCBI Taxonomy" id="104178"/>
    <lineage>
        <taxon>Eukaryota</taxon>
        <taxon>Metazoa</taxon>
        <taxon>Cnidaria</taxon>
        <taxon>Anthozoa</taxon>
        <taxon>Hexacorallia</taxon>
        <taxon>Scleractinia</taxon>
        <taxon>Fungiina</taxon>
        <taxon>Poritidae</taxon>
        <taxon>Porites</taxon>
    </lineage>
</organism>
<evidence type="ECO:0000256" key="2">
    <source>
        <dbReference type="ARBA" id="ARBA00023008"/>
    </source>
</evidence>
<protein>
    <recommendedName>
        <fullName evidence="3">Tyrosinase copper-binding domain-containing protein</fullName>
    </recommendedName>
</protein>
<dbReference type="Proteomes" id="UP001159427">
    <property type="component" value="Unassembled WGS sequence"/>
</dbReference>
<name>A0ABN8M8J6_9CNID</name>
<proteinExistence type="predicted"/>
<dbReference type="PANTHER" id="PTHR11474:SF126">
    <property type="entry name" value="TYROSINASE-LIKE PROTEIN TYR-1-RELATED"/>
    <property type="match status" value="1"/>
</dbReference>
<evidence type="ECO:0000256" key="1">
    <source>
        <dbReference type="ARBA" id="ARBA00022723"/>
    </source>
</evidence>
<feature type="domain" description="Tyrosinase copper-binding" evidence="3">
    <location>
        <begin position="293"/>
        <end position="310"/>
    </location>
</feature>
<accession>A0ABN8M8J6</accession>
<dbReference type="Pfam" id="PF00264">
    <property type="entry name" value="Tyrosinase"/>
    <property type="match status" value="2"/>
</dbReference>
<dbReference type="PROSITE" id="PS00497">
    <property type="entry name" value="TYROSINASE_1"/>
    <property type="match status" value="1"/>
</dbReference>
<dbReference type="EMBL" id="CALNXI010000336">
    <property type="protein sequence ID" value="CAH3025092.1"/>
    <property type="molecule type" value="Genomic_DNA"/>
</dbReference>